<dbReference type="Proteomes" id="UP000665561">
    <property type="component" value="Unassembled WGS sequence"/>
</dbReference>
<evidence type="ECO:0000313" key="2">
    <source>
        <dbReference type="Proteomes" id="UP000665561"/>
    </source>
</evidence>
<dbReference type="RefSeq" id="WP_161741783.1">
    <property type="nucleotide sequence ID" value="NZ_JAAAMV010000002.1"/>
</dbReference>
<organism evidence="1 2">
    <name type="scientific">Paenibacillus glycinis</name>
    <dbReference type="NCBI Taxonomy" id="2697035"/>
    <lineage>
        <taxon>Bacteria</taxon>
        <taxon>Bacillati</taxon>
        <taxon>Bacillota</taxon>
        <taxon>Bacilli</taxon>
        <taxon>Bacillales</taxon>
        <taxon>Paenibacillaceae</taxon>
        <taxon>Paenibacillus</taxon>
    </lineage>
</organism>
<sequence length="170" mass="19606">MKLYHFSEDPTIRLFTPRQLPYRLNEPAMVWAIDGTHAYNYYFPRDCPRVCFWLDAQTTDADRERFFGLSRTSHVVAVENGWLERIRSARLYRYEFESGPFVSYDGNAGYYITEEAVEPAAVERMDDCLGLLAAAGIEVRFTPSLRPLRDAIPRSTVNFSMIRMSNAAAE</sequence>
<proteinExistence type="predicted"/>
<reference evidence="1 2" key="1">
    <citation type="submission" date="2020-01" db="EMBL/GenBank/DDBJ databases">
        <title>Paenibacillus soybeanensis sp. nov. isolated from the nodules of soybean (Glycine max(L.) Merr).</title>
        <authorList>
            <person name="Wang H."/>
        </authorList>
    </citation>
    <scope>NUCLEOTIDE SEQUENCE [LARGE SCALE GENOMIC DNA]</scope>
    <source>
        <strain evidence="1 2">T1</strain>
    </source>
</reference>
<accession>A0ABW9XL78</accession>
<keyword evidence="2" id="KW-1185">Reference proteome</keyword>
<dbReference type="InterPro" id="IPR049253">
    <property type="entry name" value="DUF6886"/>
</dbReference>
<name>A0ABW9XL78_9BACL</name>
<dbReference type="Pfam" id="PF21820">
    <property type="entry name" value="DUF6886"/>
    <property type="match status" value="1"/>
</dbReference>
<comment type="caution">
    <text evidence="1">The sequence shown here is derived from an EMBL/GenBank/DDBJ whole genome shotgun (WGS) entry which is preliminary data.</text>
</comment>
<evidence type="ECO:0000313" key="1">
    <source>
        <dbReference type="EMBL" id="NBD23364.1"/>
    </source>
</evidence>
<protein>
    <submittedName>
        <fullName evidence="1">Uncharacterized protein</fullName>
    </submittedName>
</protein>
<gene>
    <name evidence="1" type="ORF">GT019_05725</name>
</gene>
<dbReference type="EMBL" id="JAAAMV010000002">
    <property type="protein sequence ID" value="NBD23364.1"/>
    <property type="molecule type" value="Genomic_DNA"/>
</dbReference>